<feature type="domain" description="Haem-binding uptake Tiki superfamily ChaN" evidence="2">
    <location>
        <begin position="42"/>
        <end position="246"/>
    </location>
</feature>
<dbReference type="RefSeq" id="WP_125744998.1">
    <property type="nucleotide sequence ID" value="NZ_CP034367.1"/>
</dbReference>
<comment type="caution">
    <text evidence="3">The sequence shown here is derived from an EMBL/GenBank/DDBJ whole genome shotgun (WGS) entry which is preliminary data.</text>
</comment>
<accession>A0ABX2BBZ1</accession>
<dbReference type="GeneID" id="93945425"/>
<sequence>MRHPFIAAMALSWLPLAAHASSCPLPGQWWQSQHVVANSAILAQAVQHQVVLLGEQHDAIDHHRWQLHTLAGLYALRDDMVIGLEMLPREAQPVLDNWVAGLLSEEELLEQSRWGEHWGFDADLYLPILHFARVQRIPLVALNITPELRQRLARDGFSSVPIDQRHYIPAPLPPSAGYEMRLKDVFDQHAMGDDDPAMMKRFLQAQLSWDVAMAEGLADAALEGKLAVGLMGLGHVIYQDGVPHQLDGLGVDHTFSLLPWSTETCEPPDPALADAVFVLPAAE</sequence>
<evidence type="ECO:0000313" key="3">
    <source>
        <dbReference type="EMBL" id="NPT31640.1"/>
    </source>
</evidence>
<feature type="signal peptide" evidence="1">
    <location>
        <begin position="1"/>
        <end position="20"/>
    </location>
</feature>
<dbReference type="Gene3D" id="3.40.50.11550">
    <property type="match status" value="1"/>
</dbReference>
<keyword evidence="1" id="KW-0732">Signal</keyword>
<dbReference type="EMBL" id="QDKN01000006">
    <property type="protein sequence ID" value="NPT31640.1"/>
    <property type="molecule type" value="Genomic_DNA"/>
</dbReference>
<evidence type="ECO:0000259" key="2">
    <source>
        <dbReference type="Pfam" id="PF04187"/>
    </source>
</evidence>
<protein>
    <recommendedName>
        <fullName evidence="2">Haem-binding uptake Tiki superfamily ChaN domain-containing protein</fullName>
    </recommendedName>
</protein>
<keyword evidence="4" id="KW-1185">Reference proteome</keyword>
<dbReference type="CDD" id="cd14727">
    <property type="entry name" value="ChanN-like"/>
    <property type="match status" value="1"/>
</dbReference>
<dbReference type="Proteomes" id="UP001318401">
    <property type="component" value="Unassembled WGS sequence"/>
</dbReference>
<dbReference type="Pfam" id="PF04187">
    <property type="entry name" value="Cofac_haem_bdg"/>
    <property type="match status" value="1"/>
</dbReference>
<name>A0ABX2BBZ1_9GAMM</name>
<reference evidence="3 4" key="1">
    <citation type="submission" date="2018-04" db="EMBL/GenBank/DDBJ databases">
        <authorList>
            <person name="Li G."/>
            <person name="Du W."/>
            <person name="Bai Y."/>
        </authorList>
    </citation>
    <scope>NUCLEOTIDE SEQUENCE [LARGE SCALE GENOMIC DNA]</scope>
    <source>
        <strain evidence="3 4">YYYZ-3</strain>
    </source>
</reference>
<evidence type="ECO:0000313" key="4">
    <source>
        <dbReference type="Proteomes" id="UP001318401"/>
    </source>
</evidence>
<proteinExistence type="predicted"/>
<dbReference type="InterPro" id="IPR007314">
    <property type="entry name" value="Cofac_haem-bd_dom"/>
</dbReference>
<organism evidence="3 4">
    <name type="scientific">Vreelandella venusta</name>
    <dbReference type="NCBI Taxonomy" id="44935"/>
    <lineage>
        <taxon>Bacteria</taxon>
        <taxon>Pseudomonadati</taxon>
        <taxon>Pseudomonadota</taxon>
        <taxon>Gammaproteobacteria</taxon>
        <taxon>Oceanospirillales</taxon>
        <taxon>Halomonadaceae</taxon>
        <taxon>Vreelandella</taxon>
    </lineage>
</organism>
<evidence type="ECO:0000256" key="1">
    <source>
        <dbReference type="SAM" id="SignalP"/>
    </source>
</evidence>
<feature type="chain" id="PRO_5045893276" description="Haem-binding uptake Tiki superfamily ChaN domain-containing protein" evidence="1">
    <location>
        <begin position="21"/>
        <end position="283"/>
    </location>
</feature>
<dbReference type="SUPFAM" id="SSF159501">
    <property type="entry name" value="EreA/ChaN-like"/>
    <property type="match status" value="1"/>
</dbReference>
<gene>
    <name evidence="3" type="ORF">DDR56_13805</name>
</gene>